<keyword evidence="3" id="KW-1185">Reference proteome</keyword>
<feature type="transmembrane region" description="Helical" evidence="1">
    <location>
        <begin position="107"/>
        <end position="126"/>
    </location>
</feature>
<reference evidence="2 3" key="1">
    <citation type="journal article" date="2019" name="PLoS ONE">
        <title>Comparative genome analysis indicates high evolutionary potential of pathogenicity genes in Colletotrichum tanaceti.</title>
        <authorList>
            <person name="Lelwala R.V."/>
            <person name="Korhonen P.K."/>
            <person name="Young N.D."/>
            <person name="Scott J.B."/>
            <person name="Ades P.A."/>
            <person name="Gasser R.B."/>
            <person name="Taylor P.W.J."/>
        </authorList>
    </citation>
    <scope>NUCLEOTIDE SEQUENCE [LARGE SCALE GENOMIC DNA]</scope>
    <source>
        <strain evidence="2">BRIP57314</strain>
    </source>
</reference>
<proteinExistence type="predicted"/>
<gene>
    <name evidence="2" type="ORF">CTA1_4575</name>
</gene>
<comment type="caution">
    <text evidence="2">The sequence shown here is derived from an EMBL/GenBank/DDBJ whole genome shotgun (WGS) entry which is preliminary data.</text>
</comment>
<keyword evidence="1" id="KW-1133">Transmembrane helix</keyword>
<keyword evidence="1" id="KW-0472">Membrane</keyword>
<evidence type="ECO:0000256" key="1">
    <source>
        <dbReference type="SAM" id="Phobius"/>
    </source>
</evidence>
<protein>
    <submittedName>
        <fullName evidence="2">Uncharacterized protein</fullName>
    </submittedName>
</protein>
<sequence>MEAMASINPNSLPAVLSGFTLTTYCLVGLGSLALWYVVSAVRAWHRLQHFPAPSLLASFSYLWLARTTYSGTQYWVHRELHRKHGPLVRVGRHKNTRPMGTHGYPKIWVGLFSNLWVWVSGFWVVWV</sequence>
<dbReference type="EMBL" id="PJEX01001354">
    <property type="protein sequence ID" value="TKW48238.1"/>
    <property type="molecule type" value="Genomic_DNA"/>
</dbReference>
<name>A0A4U6WYI7_9PEZI</name>
<organism evidence="2 3">
    <name type="scientific">Colletotrichum tanaceti</name>
    <dbReference type="NCBI Taxonomy" id="1306861"/>
    <lineage>
        <taxon>Eukaryota</taxon>
        <taxon>Fungi</taxon>
        <taxon>Dikarya</taxon>
        <taxon>Ascomycota</taxon>
        <taxon>Pezizomycotina</taxon>
        <taxon>Sordariomycetes</taxon>
        <taxon>Hypocreomycetidae</taxon>
        <taxon>Glomerellales</taxon>
        <taxon>Glomerellaceae</taxon>
        <taxon>Colletotrichum</taxon>
        <taxon>Colletotrichum destructivum species complex</taxon>
    </lineage>
</organism>
<dbReference type="Proteomes" id="UP000310108">
    <property type="component" value="Unassembled WGS sequence"/>
</dbReference>
<accession>A0A4U6WYI7</accession>
<evidence type="ECO:0000313" key="3">
    <source>
        <dbReference type="Proteomes" id="UP000310108"/>
    </source>
</evidence>
<evidence type="ECO:0000313" key="2">
    <source>
        <dbReference type="EMBL" id="TKW48238.1"/>
    </source>
</evidence>
<dbReference type="STRING" id="1306861.A0A4U6WYI7"/>
<feature type="transmembrane region" description="Helical" evidence="1">
    <location>
        <begin position="12"/>
        <end position="38"/>
    </location>
</feature>
<dbReference type="AlphaFoldDB" id="A0A4U6WYI7"/>
<keyword evidence="1" id="KW-0812">Transmembrane</keyword>